<keyword evidence="1" id="KW-0472">Membrane</keyword>
<keyword evidence="1" id="KW-0812">Transmembrane</keyword>
<sequence>MRQSYFLILAVVTAFYVGAINAESDVLAKNLHIGPLSEMKNVYRNLRKDTVVKDVSRGEETEERTPDFKNLKGLFGKGSNAAKTLESNPALGRTVSMNPKLGKEIVALRKNKDLMRSLSDPRTTQLRNELAKKPIKLNEQNLEKVGRLGVKGTSLEKGKHGKGFYIANGLVILFGIGITTVFAVIGIKSLQNKK</sequence>
<reference evidence="3 4" key="1">
    <citation type="submission" date="2013-11" db="EMBL/GenBank/DDBJ databases">
        <title>The Genome Sequence of Phytophthora parasitica P10297.</title>
        <authorList>
            <consortium name="The Broad Institute Genomics Platform"/>
            <person name="Russ C."/>
            <person name="Tyler B."/>
            <person name="Panabieres F."/>
            <person name="Shan W."/>
            <person name="Tripathy S."/>
            <person name="Grunwald N."/>
            <person name="Machado M."/>
            <person name="Johnson C.S."/>
            <person name="Walker B."/>
            <person name="Young S.K."/>
            <person name="Zeng Q."/>
            <person name="Gargeya S."/>
            <person name="Fitzgerald M."/>
            <person name="Haas B."/>
            <person name="Abouelleil A."/>
            <person name="Allen A.W."/>
            <person name="Alvarado L."/>
            <person name="Arachchi H.M."/>
            <person name="Berlin A.M."/>
            <person name="Chapman S.B."/>
            <person name="Gainer-Dewar J."/>
            <person name="Goldberg J."/>
            <person name="Griggs A."/>
            <person name="Gujja S."/>
            <person name="Hansen M."/>
            <person name="Howarth C."/>
            <person name="Imamovic A."/>
            <person name="Ireland A."/>
            <person name="Larimer J."/>
            <person name="McCowan C."/>
            <person name="Murphy C."/>
            <person name="Pearson M."/>
            <person name="Poon T.W."/>
            <person name="Priest M."/>
            <person name="Roberts A."/>
            <person name="Saif S."/>
            <person name="Shea T."/>
            <person name="Sisk P."/>
            <person name="Sykes S."/>
            <person name="Wortman J."/>
            <person name="Nusbaum C."/>
            <person name="Birren B."/>
        </authorList>
    </citation>
    <scope>NUCLEOTIDE SEQUENCE [LARGE SCALE GENOMIC DNA]</scope>
    <source>
        <strain evidence="3 4">P10297</strain>
    </source>
</reference>
<accession>W2YEK0</accession>
<evidence type="ECO:0008006" key="5">
    <source>
        <dbReference type="Google" id="ProtNLM"/>
    </source>
</evidence>
<dbReference type="EMBL" id="ANIY01003799">
    <property type="protein sequence ID" value="ETP33197.1"/>
    <property type="molecule type" value="Genomic_DNA"/>
</dbReference>
<gene>
    <name evidence="3" type="ORF">F442_18221</name>
</gene>
<comment type="caution">
    <text evidence="3">The sequence shown here is derived from an EMBL/GenBank/DDBJ whole genome shotgun (WGS) entry which is preliminary data.</text>
</comment>
<organism evidence="3 4">
    <name type="scientific">Phytophthora nicotianae P10297</name>
    <dbReference type="NCBI Taxonomy" id="1317064"/>
    <lineage>
        <taxon>Eukaryota</taxon>
        <taxon>Sar</taxon>
        <taxon>Stramenopiles</taxon>
        <taxon>Oomycota</taxon>
        <taxon>Peronosporomycetes</taxon>
        <taxon>Peronosporales</taxon>
        <taxon>Peronosporaceae</taxon>
        <taxon>Phytophthora</taxon>
    </lineage>
</organism>
<evidence type="ECO:0000313" key="4">
    <source>
        <dbReference type="Proteomes" id="UP000018948"/>
    </source>
</evidence>
<evidence type="ECO:0000313" key="3">
    <source>
        <dbReference type="EMBL" id="ETP33197.1"/>
    </source>
</evidence>
<name>W2YEK0_PHYNI</name>
<keyword evidence="2" id="KW-0732">Signal</keyword>
<proteinExistence type="predicted"/>
<protein>
    <recommendedName>
        <fullName evidence="5">RxLR effector protein</fullName>
    </recommendedName>
</protein>
<dbReference type="AlphaFoldDB" id="W2YEK0"/>
<feature type="chain" id="PRO_5004829190" description="RxLR effector protein" evidence="2">
    <location>
        <begin position="23"/>
        <end position="194"/>
    </location>
</feature>
<evidence type="ECO:0000256" key="1">
    <source>
        <dbReference type="SAM" id="Phobius"/>
    </source>
</evidence>
<evidence type="ECO:0000256" key="2">
    <source>
        <dbReference type="SAM" id="SignalP"/>
    </source>
</evidence>
<dbReference type="Proteomes" id="UP000018948">
    <property type="component" value="Unassembled WGS sequence"/>
</dbReference>
<keyword evidence="1" id="KW-1133">Transmembrane helix</keyword>
<feature type="signal peptide" evidence="2">
    <location>
        <begin position="1"/>
        <end position="22"/>
    </location>
</feature>
<feature type="transmembrane region" description="Helical" evidence="1">
    <location>
        <begin position="164"/>
        <end position="187"/>
    </location>
</feature>